<dbReference type="Gene3D" id="2.40.100.10">
    <property type="entry name" value="Cyclophilin-like"/>
    <property type="match status" value="1"/>
</dbReference>
<reference evidence="5 6" key="1">
    <citation type="journal article" date="2013" name="Nat. Commun.">
        <title>Genome analysis reveals insights into physiology and longevity of the Brandt's bat Myotis brandtii.</title>
        <authorList>
            <person name="Seim I."/>
            <person name="Fang X."/>
            <person name="Xiong Z."/>
            <person name="Lobanov A.V."/>
            <person name="Huang Z."/>
            <person name="Ma S."/>
            <person name="Feng Y."/>
            <person name="Turanov A.A."/>
            <person name="Zhu Y."/>
            <person name="Lenz T.L."/>
            <person name="Gerashchenko M.V."/>
            <person name="Fan D."/>
            <person name="Hee Yim S."/>
            <person name="Yao X."/>
            <person name="Jordan D."/>
            <person name="Xiong Y."/>
            <person name="Ma Y."/>
            <person name="Lyapunov A.N."/>
            <person name="Chen G."/>
            <person name="Kulakova O.I."/>
            <person name="Sun Y."/>
            <person name="Lee S.G."/>
            <person name="Bronson R.T."/>
            <person name="Moskalev A.A."/>
            <person name="Sunyaev S.R."/>
            <person name="Zhang G."/>
            <person name="Krogh A."/>
            <person name="Wang J."/>
            <person name="Gladyshev V.N."/>
        </authorList>
    </citation>
    <scope>NUCLEOTIDE SEQUENCE [LARGE SCALE GENOMIC DNA]</scope>
</reference>
<dbReference type="GO" id="GO:0006457">
    <property type="term" value="P:protein folding"/>
    <property type="evidence" value="ECO:0007669"/>
    <property type="project" value="InterPro"/>
</dbReference>
<protein>
    <recommendedName>
        <fullName evidence="3">Peptidyl-prolyl cis-trans isomerase</fullName>
        <shortName evidence="3">PPIase</shortName>
        <ecNumber evidence="3">5.2.1.8</ecNumber>
    </recommendedName>
</protein>
<dbReference type="eggNOG" id="KOG0879">
    <property type="taxonomic scope" value="Eukaryota"/>
</dbReference>
<sequence>MKIELFADVVPKTAENFRKDGVPIGYKGSTFHRVIKDFMIQGGDFVNGDGTGVASIYRGPFADENFKLRHSAPGLLSMRTLLLVHDKVGLSKLLPFFRGFGMETGGQEILCWIDWGKDSPVAEGLLLLGDHVDHKVDHPFAVAQFIVIPGNELDKVINASPSIKGGRIGVAVKLQEVACSLV</sequence>
<dbReference type="InterPro" id="IPR002130">
    <property type="entry name" value="Cyclophilin-type_PPIase_dom"/>
</dbReference>
<evidence type="ECO:0000259" key="4">
    <source>
        <dbReference type="PROSITE" id="PS50072"/>
    </source>
</evidence>
<dbReference type="PROSITE" id="PS50072">
    <property type="entry name" value="CSA_PPIASE_2"/>
    <property type="match status" value="1"/>
</dbReference>
<dbReference type="AlphaFoldDB" id="S7MT77"/>
<dbReference type="PROSITE" id="PS00170">
    <property type="entry name" value="CSA_PPIASE_1"/>
    <property type="match status" value="1"/>
</dbReference>
<accession>S7MT77</accession>
<dbReference type="PANTHER" id="PTHR11071">
    <property type="entry name" value="PEPTIDYL-PROLYL CIS-TRANS ISOMERASE"/>
    <property type="match status" value="1"/>
</dbReference>
<organism evidence="5 6">
    <name type="scientific">Myotis brandtii</name>
    <name type="common">Brandt's bat</name>
    <dbReference type="NCBI Taxonomy" id="109478"/>
    <lineage>
        <taxon>Eukaryota</taxon>
        <taxon>Metazoa</taxon>
        <taxon>Chordata</taxon>
        <taxon>Craniata</taxon>
        <taxon>Vertebrata</taxon>
        <taxon>Euteleostomi</taxon>
        <taxon>Mammalia</taxon>
        <taxon>Eutheria</taxon>
        <taxon>Laurasiatheria</taxon>
        <taxon>Chiroptera</taxon>
        <taxon>Yangochiroptera</taxon>
        <taxon>Vespertilionidae</taxon>
        <taxon>Myotis</taxon>
    </lineage>
</organism>
<comment type="catalytic activity">
    <reaction evidence="3">
        <text>[protein]-peptidylproline (omega=180) = [protein]-peptidylproline (omega=0)</text>
        <dbReference type="Rhea" id="RHEA:16237"/>
        <dbReference type="Rhea" id="RHEA-COMP:10747"/>
        <dbReference type="Rhea" id="RHEA-COMP:10748"/>
        <dbReference type="ChEBI" id="CHEBI:83833"/>
        <dbReference type="ChEBI" id="CHEBI:83834"/>
        <dbReference type="EC" id="5.2.1.8"/>
    </reaction>
</comment>
<dbReference type="InterPro" id="IPR029000">
    <property type="entry name" value="Cyclophilin-like_dom_sf"/>
</dbReference>
<gene>
    <name evidence="5" type="ORF">D623_10016779</name>
</gene>
<comment type="function">
    <text evidence="3">PPIases accelerate the folding of proteins. It catalyzes the cis-trans isomerization of proline imidic peptide bonds in oligopeptides.</text>
</comment>
<dbReference type="EMBL" id="KE162280">
    <property type="protein sequence ID" value="EPQ07659.1"/>
    <property type="molecule type" value="Genomic_DNA"/>
</dbReference>
<dbReference type="InterPro" id="IPR020892">
    <property type="entry name" value="Cyclophilin-type_PPIase_CS"/>
</dbReference>
<dbReference type="GO" id="GO:0005737">
    <property type="term" value="C:cytoplasm"/>
    <property type="evidence" value="ECO:0007669"/>
    <property type="project" value="TreeGrafter"/>
</dbReference>
<evidence type="ECO:0000313" key="6">
    <source>
        <dbReference type="Proteomes" id="UP000052978"/>
    </source>
</evidence>
<evidence type="ECO:0000256" key="2">
    <source>
        <dbReference type="ARBA" id="ARBA00023235"/>
    </source>
</evidence>
<comment type="similarity">
    <text evidence="3">Belongs to the cyclophilin-type PPIase family.</text>
</comment>
<dbReference type="SUPFAM" id="SSF50891">
    <property type="entry name" value="Cyclophilin-like"/>
    <property type="match status" value="1"/>
</dbReference>
<evidence type="ECO:0000256" key="3">
    <source>
        <dbReference type="RuleBase" id="RU363019"/>
    </source>
</evidence>
<dbReference type="PRINTS" id="PR00153">
    <property type="entry name" value="CSAPPISMRASE"/>
</dbReference>
<dbReference type="GO" id="GO:0016018">
    <property type="term" value="F:cyclosporin A binding"/>
    <property type="evidence" value="ECO:0007669"/>
    <property type="project" value="TreeGrafter"/>
</dbReference>
<dbReference type="EC" id="5.2.1.8" evidence="3"/>
<evidence type="ECO:0000256" key="1">
    <source>
        <dbReference type="ARBA" id="ARBA00023110"/>
    </source>
</evidence>
<dbReference type="GO" id="GO:0003755">
    <property type="term" value="F:peptidyl-prolyl cis-trans isomerase activity"/>
    <property type="evidence" value="ECO:0007669"/>
    <property type="project" value="UniProtKB-UniRule"/>
</dbReference>
<dbReference type="Proteomes" id="UP000052978">
    <property type="component" value="Unassembled WGS sequence"/>
</dbReference>
<keyword evidence="6" id="KW-1185">Reference proteome</keyword>
<keyword evidence="1 3" id="KW-0697">Rotamase</keyword>
<keyword evidence="2 3" id="KW-0413">Isomerase</keyword>
<evidence type="ECO:0000313" key="5">
    <source>
        <dbReference type="EMBL" id="EPQ07659.1"/>
    </source>
</evidence>
<name>S7MT77_MYOBR</name>
<proteinExistence type="inferred from homology"/>
<feature type="domain" description="PPIase cyclophilin-type" evidence="4">
    <location>
        <begin position="1"/>
        <end position="137"/>
    </location>
</feature>
<dbReference type="PANTHER" id="PTHR11071:SF561">
    <property type="entry name" value="PEPTIDYL-PROLYL CIS-TRANS ISOMERASE D-RELATED"/>
    <property type="match status" value="1"/>
</dbReference>
<dbReference type="Pfam" id="PF00160">
    <property type="entry name" value="Pro_isomerase"/>
    <property type="match status" value="1"/>
</dbReference>